<evidence type="ECO:0000313" key="2">
    <source>
        <dbReference type="Proteomes" id="UP000217790"/>
    </source>
</evidence>
<reference evidence="2" key="1">
    <citation type="journal article" date="2017" name="Nat. Ecol. Evol.">
        <title>Genome expansion and lineage-specific genetic innovations in the forest pathogenic fungi Armillaria.</title>
        <authorList>
            <person name="Sipos G."/>
            <person name="Prasanna A.N."/>
            <person name="Walter M.C."/>
            <person name="O'Connor E."/>
            <person name="Balint B."/>
            <person name="Krizsan K."/>
            <person name="Kiss B."/>
            <person name="Hess J."/>
            <person name="Varga T."/>
            <person name="Slot J."/>
            <person name="Riley R."/>
            <person name="Boka B."/>
            <person name="Rigling D."/>
            <person name="Barry K."/>
            <person name="Lee J."/>
            <person name="Mihaltcheva S."/>
            <person name="LaButti K."/>
            <person name="Lipzen A."/>
            <person name="Waldron R."/>
            <person name="Moloney N.M."/>
            <person name="Sperisen C."/>
            <person name="Kredics L."/>
            <person name="Vagvoelgyi C."/>
            <person name="Patrignani A."/>
            <person name="Fitzpatrick D."/>
            <person name="Nagy I."/>
            <person name="Doyle S."/>
            <person name="Anderson J.B."/>
            <person name="Grigoriev I.V."/>
            <person name="Gueldener U."/>
            <person name="Muensterkoetter M."/>
            <person name="Nagy L.G."/>
        </authorList>
    </citation>
    <scope>NUCLEOTIDE SEQUENCE [LARGE SCALE GENOMIC DNA]</scope>
    <source>
        <strain evidence="2">Ar21-2</strain>
    </source>
</reference>
<accession>A0A2H3D7R3</accession>
<dbReference type="InParanoid" id="A0A2H3D7R3"/>
<dbReference type="EMBL" id="KZ293698">
    <property type="protein sequence ID" value="PBK84363.1"/>
    <property type="molecule type" value="Genomic_DNA"/>
</dbReference>
<evidence type="ECO:0000313" key="1">
    <source>
        <dbReference type="EMBL" id="PBK84363.1"/>
    </source>
</evidence>
<dbReference type="AlphaFoldDB" id="A0A2H3D7R3"/>
<proteinExistence type="predicted"/>
<sequence length="114" mass="12447">MATAPSPSSPDTPYTGSVHEYIVPSSPATPPCKSIAIIESRCCHKEKVIPRTVLRPIRGWTIMNLDFAHNLSSVRVPGHEGCVDEAETSITSHRLPPFPWPAITVIMQSSGDRE</sequence>
<organism evidence="1 2">
    <name type="scientific">Armillaria gallica</name>
    <name type="common">Bulbous honey fungus</name>
    <name type="synonym">Armillaria bulbosa</name>
    <dbReference type="NCBI Taxonomy" id="47427"/>
    <lineage>
        <taxon>Eukaryota</taxon>
        <taxon>Fungi</taxon>
        <taxon>Dikarya</taxon>
        <taxon>Basidiomycota</taxon>
        <taxon>Agaricomycotina</taxon>
        <taxon>Agaricomycetes</taxon>
        <taxon>Agaricomycetidae</taxon>
        <taxon>Agaricales</taxon>
        <taxon>Marasmiineae</taxon>
        <taxon>Physalacriaceae</taxon>
        <taxon>Armillaria</taxon>
    </lineage>
</organism>
<keyword evidence="2" id="KW-1185">Reference proteome</keyword>
<name>A0A2H3D7R3_ARMGA</name>
<protein>
    <submittedName>
        <fullName evidence="1">Uncharacterized protein</fullName>
    </submittedName>
</protein>
<dbReference type="Proteomes" id="UP000217790">
    <property type="component" value="Unassembled WGS sequence"/>
</dbReference>
<gene>
    <name evidence="1" type="ORF">ARMGADRAFT_1088401</name>
</gene>